<evidence type="ECO:0000313" key="3">
    <source>
        <dbReference type="Proteomes" id="UP000077521"/>
    </source>
</evidence>
<evidence type="ECO:0000313" key="2">
    <source>
        <dbReference type="EMBL" id="KAE8237235.1"/>
    </source>
</evidence>
<dbReference type="InterPro" id="IPR036388">
    <property type="entry name" value="WH-like_DNA-bd_sf"/>
</dbReference>
<dbReference type="InterPro" id="IPR038717">
    <property type="entry name" value="Tc1-like_DDE_dom"/>
</dbReference>
<name>A0A8T8SD27_9BASI</name>
<proteinExistence type="predicted"/>
<dbReference type="Gene3D" id="1.10.10.10">
    <property type="entry name" value="Winged helix-like DNA-binding domain superfamily/Winged helix DNA-binding domain"/>
    <property type="match status" value="1"/>
</dbReference>
<evidence type="ECO:0000259" key="1">
    <source>
        <dbReference type="Pfam" id="PF13358"/>
    </source>
</evidence>
<organism evidence="2 3">
    <name type="scientific">Tilletia indica</name>
    <dbReference type="NCBI Taxonomy" id="43049"/>
    <lineage>
        <taxon>Eukaryota</taxon>
        <taxon>Fungi</taxon>
        <taxon>Dikarya</taxon>
        <taxon>Basidiomycota</taxon>
        <taxon>Ustilaginomycotina</taxon>
        <taxon>Exobasidiomycetes</taxon>
        <taxon>Tilletiales</taxon>
        <taxon>Tilletiaceae</taxon>
        <taxon>Tilletia</taxon>
    </lineage>
</organism>
<protein>
    <recommendedName>
        <fullName evidence="1">Tc1-like transposase DDE domain-containing protein</fullName>
    </recommendedName>
</protein>
<comment type="caution">
    <text evidence="2">The sequence shown here is derived from an EMBL/GenBank/DDBJ whole genome shotgun (WGS) entry which is preliminary data.</text>
</comment>
<dbReference type="AlphaFoldDB" id="A0A8T8SD27"/>
<sequence length="193" mass="21980">MVDYFYGIKVNQSTISRLLKRLGYTKKNVTNIAIQQDEEERRRYGLLVAQLDPWQLIFADESSFNNGTAMRTRGWARRGEPAVERRLLLRGYRFSLLPAMSMDGIFAPYIIKGKAALSELLEGNGHVLIFLPPYSPTFNPIELAFAAIKRNLRRHPPASEVDILRATYQAVTPAHAQSYFRGCGYLTPREGEQ</sequence>
<keyword evidence="3" id="KW-1185">Reference proteome</keyword>
<dbReference type="PANTHER" id="PTHR46564">
    <property type="entry name" value="TRANSPOSASE"/>
    <property type="match status" value="1"/>
</dbReference>
<dbReference type="PANTHER" id="PTHR46564:SF1">
    <property type="entry name" value="TRANSPOSASE"/>
    <property type="match status" value="1"/>
</dbReference>
<gene>
    <name evidence="2" type="ORF">A4X13_0g8862</name>
</gene>
<feature type="domain" description="Tc1-like transposase DDE" evidence="1">
    <location>
        <begin position="115"/>
        <end position="162"/>
    </location>
</feature>
<reference evidence="2" key="1">
    <citation type="submission" date="2016-04" db="EMBL/GenBank/DDBJ databases">
        <authorList>
            <person name="Nguyen H.D."/>
            <person name="Samba Siva P."/>
            <person name="Cullis J."/>
            <person name="Levesque C.A."/>
            <person name="Hambleton S."/>
        </authorList>
    </citation>
    <scope>NUCLEOTIDE SEQUENCE</scope>
    <source>
        <strain evidence="2">DAOMC 236416</strain>
    </source>
</reference>
<dbReference type="EMBL" id="LWDF02001873">
    <property type="protein sequence ID" value="KAE8237235.1"/>
    <property type="molecule type" value="Genomic_DNA"/>
</dbReference>
<reference evidence="2" key="2">
    <citation type="journal article" date="2019" name="IMA Fungus">
        <title>Genome sequencing and comparison of five Tilletia species to identify candidate genes for the detection of regulated species infecting wheat.</title>
        <authorList>
            <person name="Nguyen H.D.T."/>
            <person name="Sultana T."/>
            <person name="Kesanakurti P."/>
            <person name="Hambleton S."/>
        </authorList>
    </citation>
    <scope>NUCLEOTIDE SEQUENCE</scope>
    <source>
        <strain evidence="2">DAOMC 236416</strain>
    </source>
</reference>
<dbReference type="InterPro" id="IPR036397">
    <property type="entry name" value="RNaseH_sf"/>
</dbReference>
<dbReference type="Gene3D" id="3.30.420.10">
    <property type="entry name" value="Ribonuclease H-like superfamily/Ribonuclease H"/>
    <property type="match status" value="1"/>
</dbReference>
<dbReference type="Pfam" id="PF13358">
    <property type="entry name" value="DDE_3"/>
    <property type="match status" value="1"/>
</dbReference>
<accession>A0A8T8SD27</accession>
<dbReference type="Proteomes" id="UP000077521">
    <property type="component" value="Unassembled WGS sequence"/>
</dbReference>
<dbReference type="GO" id="GO:0003676">
    <property type="term" value="F:nucleic acid binding"/>
    <property type="evidence" value="ECO:0007669"/>
    <property type="project" value="InterPro"/>
</dbReference>